<dbReference type="HOGENOM" id="CLU_2268750_0_0_1"/>
<name>D7SX22_VITVI</name>
<dbReference type="EMBL" id="FN595234">
    <property type="protein sequence ID" value="CBI21822.3"/>
    <property type="molecule type" value="Genomic_DNA"/>
</dbReference>
<evidence type="ECO:0000313" key="1">
    <source>
        <dbReference type="EMBL" id="CBI21822.3"/>
    </source>
</evidence>
<gene>
    <name evidence="1" type="ordered locus">VIT_19s0027g00050</name>
</gene>
<protein>
    <submittedName>
        <fullName evidence="1">Uncharacterized protein</fullName>
    </submittedName>
</protein>
<accession>D7SX22</accession>
<dbReference type="Proteomes" id="UP000009183">
    <property type="component" value="Chromosome 19"/>
</dbReference>
<dbReference type="PaxDb" id="29760-VIT_19s0027g00050.t01"/>
<evidence type="ECO:0000313" key="2">
    <source>
        <dbReference type="Proteomes" id="UP000009183"/>
    </source>
</evidence>
<keyword evidence="2" id="KW-1185">Reference proteome</keyword>
<organism evidence="1 2">
    <name type="scientific">Vitis vinifera</name>
    <name type="common">Grape</name>
    <dbReference type="NCBI Taxonomy" id="29760"/>
    <lineage>
        <taxon>Eukaryota</taxon>
        <taxon>Viridiplantae</taxon>
        <taxon>Streptophyta</taxon>
        <taxon>Embryophyta</taxon>
        <taxon>Tracheophyta</taxon>
        <taxon>Spermatophyta</taxon>
        <taxon>Magnoliopsida</taxon>
        <taxon>eudicotyledons</taxon>
        <taxon>Gunneridae</taxon>
        <taxon>Pentapetalae</taxon>
        <taxon>rosids</taxon>
        <taxon>Vitales</taxon>
        <taxon>Vitaceae</taxon>
        <taxon>Viteae</taxon>
        <taxon>Vitis</taxon>
    </lineage>
</organism>
<reference evidence="2" key="1">
    <citation type="journal article" date="2007" name="Nature">
        <title>The grapevine genome sequence suggests ancestral hexaploidization in major angiosperm phyla.</title>
        <authorList>
            <consortium name="The French-Italian Public Consortium for Grapevine Genome Characterization."/>
            <person name="Jaillon O."/>
            <person name="Aury J.-M."/>
            <person name="Noel B."/>
            <person name="Policriti A."/>
            <person name="Clepet C."/>
            <person name="Casagrande A."/>
            <person name="Choisne N."/>
            <person name="Aubourg S."/>
            <person name="Vitulo N."/>
            <person name="Jubin C."/>
            <person name="Vezzi A."/>
            <person name="Legeai F."/>
            <person name="Hugueney P."/>
            <person name="Dasilva C."/>
            <person name="Horner D."/>
            <person name="Mica E."/>
            <person name="Jublot D."/>
            <person name="Poulain J."/>
            <person name="Bruyere C."/>
            <person name="Billault A."/>
            <person name="Segurens B."/>
            <person name="Gouyvenoux M."/>
            <person name="Ugarte E."/>
            <person name="Cattonaro F."/>
            <person name="Anthouard V."/>
            <person name="Vico V."/>
            <person name="Del Fabbro C."/>
            <person name="Alaux M."/>
            <person name="Di Gaspero G."/>
            <person name="Dumas V."/>
            <person name="Felice N."/>
            <person name="Paillard S."/>
            <person name="Juman I."/>
            <person name="Moroldo M."/>
            <person name="Scalabrin S."/>
            <person name="Canaguier A."/>
            <person name="Le Clainche I."/>
            <person name="Malacrida G."/>
            <person name="Durand E."/>
            <person name="Pesole G."/>
            <person name="Laucou V."/>
            <person name="Chatelet P."/>
            <person name="Merdinoglu D."/>
            <person name="Delledonne M."/>
            <person name="Pezzotti M."/>
            <person name="Lecharny A."/>
            <person name="Scarpelli C."/>
            <person name="Artiguenave F."/>
            <person name="Pe M.E."/>
            <person name="Valle G."/>
            <person name="Morgante M."/>
            <person name="Caboche M."/>
            <person name="Adam-Blondon A.-F."/>
            <person name="Weissenbach J."/>
            <person name="Quetier F."/>
            <person name="Wincker P."/>
        </authorList>
    </citation>
    <scope>NUCLEOTIDE SEQUENCE [LARGE SCALE GENOMIC DNA]</scope>
    <source>
        <strain evidence="2">cv. Pinot noir / PN40024</strain>
    </source>
</reference>
<dbReference type="AlphaFoldDB" id="D7SX22"/>
<proteinExistence type="predicted"/>
<dbReference type="InParanoid" id="D7SX22"/>
<sequence length="103" mass="11859">MGQLPSQDIVALLEFKKGIKHYPAVLSTDVDLSVSLNLIILVVQQTQHMLVSQFRSQTTKCCLMMVLILYLSLKCSLHLYVDIWKGPWFIAKVKRKWQLVKLS</sequence>